<dbReference type="OrthoDB" id="5359408at2"/>
<evidence type="ECO:0008006" key="3">
    <source>
        <dbReference type="Google" id="ProtNLM"/>
    </source>
</evidence>
<comment type="caution">
    <text evidence="1">The sequence shown here is derived from an EMBL/GenBank/DDBJ whole genome shotgun (WGS) entry which is preliminary data.</text>
</comment>
<dbReference type="SUPFAM" id="SSF53335">
    <property type="entry name" value="S-adenosyl-L-methionine-dependent methyltransferases"/>
    <property type="match status" value="1"/>
</dbReference>
<accession>A0A178M571</accession>
<sequence>MPNPPVSASVAKAVPQAQGVGSTPEEIIQAHDGYWSEFLPGLEARAAKGLSPGEMAEAVRSFEWGYNGFINPPIRERIPRLDFGEFADRPAPQRLAVEDGRYVALEHSQDYGVVFDLLRSMVTPDVDCVVEFGSGLGANLARLRASLPDRFPTYMACEPAEGGRRAARLMFANDTAVRLEAHAFDYHQPDLGVLDRFRRVVAFTSHSIEQIPILGDAFYDSLLAAPVVSCLHWEPFGWQRFSNLSDLVARCRQDREAWVEFHRSFVYRLEDQYLQTNAAAWSSMLDYNTDLLKQVSRRSEEGRVMLTALGYDLEGVNPFNPSSLVAWRRP</sequence>
<reference evidence="1 2" key="1">
    <citation type="submission" date="2016-04" db="EMBL/GenBank/DDBJ databases">
        <title>Draft genome sequence of freshwater magnetotactic bacteria Magnetospirillum marisnigri SP-1 and Magnetospirillum moscoviense BB-1.</title>
        <authorList>
            <person name="Koziaeva V."/>
            <person name="Dziuba M.V."/>
            <person name="Ivanov T.M."/>
            <person name="Kuznetsov B."/>
            <person name="Grouzdev D.S."/>
        </authorList>
    </citation>
    <scope>NUCLEOTIDE SEQUENCE [LARGE SCALE GENOMIC DNA]</scope>
    <source>
        <strain evidence="1 2">SP-1</strain>
    </source>
</reference>
<dbReference type="AlphaFoldDB" id="A0A178M571"/>
<dbReference type="RefSeq" id="WP_068495706.1">
    <property type="nucleotide sequence ID" value="NZ_LWQT01000120.1"/>
</dbReference>
<proteinExistence type="predicted"/>
<protein>
    <recommendedName>
        <fullName evidence="3">Class I SAM-dependent methyltransferase</fullName>
    </recommendedName>
</protein>
<gene>
    <name evidence="1" type="ORF">A6A04_08460</name>
</gene>
<dbReference type="Proteomes" id="UP000078428">
    <property type="component" value="Unassembled WGS sequence"/>
</dbReference>
<evidence type="ECO:0000313" key="1">
    <source>
        <dbReference type="EMBL" id="OAN43909.1"/>
    </source>
</evidence>
<organism evidence="1 2">
    <name type="scientific">Paramagnetospirillum marisnigri</name>
    <dbReference type="NCBI Taxonomy" id="1285242"/>
    <lineage>
        <taxon>Bacteria</taxon>
        <taxon>Pseudomonadati</taxon>
        <taxon>Pseudomonadota</taxon>
        <taxon>Alphaproteobacteria</taxon>
        <taxon>Rhodospirillales</taxon>
        <taxon>Magnetospirillaceae</taxon>
        <taxon>Paramagnetospirillum</taxon>
    </lineage>
</organism>
<name>A0A178M571_9PROT</name>
<dbReference type="EMBL" id="LWQT01000120">
    <property type="protein sequence ID" value="OAN43909.1"/>
    <property type="molecule type" value="Genomic_DNA"/>
</dbReference>
<evidence type="ECO:0000313" key="2">
    <source>
        <dbReference type="Proteomes" id="UP000078428"/>
    </source>
</evidence>
<dbReference type="STRING" id="1285242.A6A04_08460"/>
<keyword evidence="2" id="KW-1185">Reference proteome</keyword>
<dbReference type="InterPro" id="IPR029063">
    <property type="entry name" value="SAM-dependent_MTases_sf"/>
</dbReference>